<keyword evidence="4" id="KW-0808">Transferase</keyword>
<evidence type="ECO:0000256" key="14">
    <source>
        <dbReference type="SAM" id="Phobius"/>
    </source>
</evidence>
<keyword evidence="3" id="KW-0723">Serine/threonine-protein kinase</keyword>
<sequence length="1451" mass="162997">MSAYSALTLNFDYSVPPPPVGCSYESPHCNGDAGVHSPAPPQSSSFQRKTVYKNGTVELTIIDDEPSPSVPYNSRDASDQPDEIVKNLSGVGELLATLRGEKVTDKKRIILDSYGLDINRPRRPLPECRIAQVVQRIAFGDHQEPCDLPPPPPHPTDVVSVRKLMRSKMIRCKRCKNRFIERNIYERHLRDRHPEDYTIYIEEQARFEAEMEQQRQEEIEANRIEELQTGGFIPPESEIEASSFDVDVEGIPLPGENNGGVAPRFDQYGRLKQLKRPYKKKVSPQCPFCDKRFRNEYSLKKHFVKKHSELVEFKQCTRCFKCVKDDEEMENHLCELTFVCFECTPIRNLCSDVRLLNHRKKFHRGANSGFKCNLCNLKFLTPRKLRKHKKMSHVFTKTYQCHFCEEIFISEVAVMTHERIHTGMIKFECRICDYKANRFIQMDEHCKNEHGYICSICQEKTAEWSDMKHHTLVKHGGYLATEQNAGEELICGFSKLCSFLEVGLYQVGRAIGRGNFATVRLARHDIAKTKVALKIVNRSALDEENLIRLEREMQILTRINHPHIVKLYEIMRTDTSIYIVTEYCSGGELFEILIERGRTAEDEARRWFGQTASAVAYLHHKGIVHRDLKAENILLDKSSNIKIIDFGFSNTQAPSELLRTWCGSPPYAAPELLLGKEYDGLKADIWSLGVILYILVTGGFPFPGDNVENLKRAVLSCQMKIPYWVSVGGLSVNVIFLIVLYFLTSLYFRSDFGFSNTQAPSELLRTWCGSPPYAAPELLLGKEYDGLKADIWSLGVILYILVTGGFPFPGDNVENLKRAVLSCQMKIPYWVSVGALFYEIYFQKKCADLIKKMLVFNPFKRCGINSVMQHRWLTNCQSAKTHLLVKNSMLASATCLPERRSLKLNPTILLFMQQHGRWTEEQIVEDVLKQNFESPIFATYELLCDKVGKSSLEEEGGLPGTADDHPRRGSRGSILSGKANVEPEPITPTISAHHLAQLNLSTSFECDSDDSSASDICEDSPSSSSRNRAQGRCQFGLAMKQEQGNRSEHRRHTLCASEQILSPDMMAQLPIGSPLHQAVLNQSALTDMTLNSGEASVMTSPQLPLFPGLPLLPILDYTRMLPVPNSERRASAGENLLNPGAIENLNHLVQPTPPAGPAAGSVEEEGEGYLNKYAGKRNTVHGASSPFGPSSPVPRHSPYTKASSTERRSSWASPAITAQQHQQLERLYRQAISGSGANDLMGIQALQKEFQRLGQMAAQGCSPTASRSPTHLFDHRTAPFGCPRISITDEHNRSLAPGSSSFDPVNLFEQKVNEVVFGQRPATVIGFASTSKSGTSSPEQNVKVEDRDNMDDRVKSFVSTLPLVDVVQELKNCLNEMQIRFEETNEVVYMDHEMRRLSLSTGVEIGCATLPPEQKSHVEFAIVAGDSPTSELLCDELISRLRVLDPTASSE</sequence>
<dbReference type="SMART" id="SM00220">
    <property type="entry name" value="S_TKc"/>
    <property type="match status" value="1"/>
</dbReference>
<feature type="domain" description="C2H2-type" evidence="16">
    <location>
        <begin position="370"/>
        <end position="398"/>
    </location>
</feature>
<feature type="binding site" evidence="12">
    <location>
        <position position="534"/>
    </location>
    <ligand>
        <name>ATP</name>
        <dbReference type="ChEBI" id="CHEBI:30616"/>
    </ligand>
</feature>
<dbReference type="InterPro" id="IPR011009">
    <property type="entry name" value="Kinase-like_dom_sf"/>
</dbReference>
<feature type="domain" description="C2H2-type" evidence="16">
    <location>
        <begin position="170"/>
        <end position="198"/>
    </location>
</feature>
<evidence type="ECO:0000256" key="2">
    <source>
        <dbReference type="ARBA" id="ARBA00012513"/>
    </source>
</evidence>
<comment type="cofactor">
    <cofactor evidence="1">
        <name>Mg(2+)</name>
        <dbReference type="ChEBI" id="CHEBI:18420"/>
    </cofactor>
</comment>
<feature type="region of interest" description="Disordered" evidence="13">
    <location>
        <begin position="1180"/>
        <end position="1217"/>
    </location>
</feature>
<keyword evidence="11" id="KW-0862">Zinc</keyword>
<keyword evidence="14" id="KW-0812">Transmembrane</keyword>
<dbReference type="Proteomes" id="UP000252519">
    <property type="component" value="Unassembled WGS sequence"/>
</dbReference>
<dbReference type="PROSITE" id="PS00108">
    <property type="entry name" value="PROTEIN_KINASE_ST"/>
    <property type="match status" value="1"/>
</dbReference>
<feature type="domain" description="C2H2-type" evidence="16">
    <location>
        <begin position="284"/>
        <end position="312"/>
    </location>
</feature>
<evidence type="ECO:0000256" key="5">
    <source>
        <dbReference type="ARBA" id="ARBA00022741"/>
    </source>
</evidence>
<dbReference type="FunFam" id="3.30.200.20:FF:000003">
    <property type="entry name" value="Non-specific serine/threonine protein kinase"/>
    <property type="match status" value="1"/>
</dbReference>
<dbReference type="PROSITE" id="PS50011">
    <property type="entry name" value="PROTEIN_KINASE_DOM"/>
    <property type="match status" value="1"/>
</dbReference>
<accession>A0A368FV83</accession>
<evidence type="ECO:0000256" key="11">
    <source>
        <dbReference type="PROSITE-ProRule" id="PRU00042"/>
    </source>
</evidence>
<dbReference type="SUPFAM" id="SSF56112">
    <property type="entry name" value="Protein kinase-like (PK-like)"/>
    <property type="match status" value="2"/>
</dbReference>
<evidence type="ECO:0000256" key="1">
    <source>
        <dbReference type="ARBA" id="ARBA00001946"/>
    </source>
</evidence>
<dbReference type="PROSITE" id="PS00028">
    <property type="entry name" value="ZINC_FINGER_C2H2_1"/>
    <property type="match status" value="4"/>
</dbReference>
<evidence type="ECO:0000256" key="13">
    <source>
        <dbReference type="SAM" id="MobiDB-lite"/>
    </source>
</evidence>
<dbReference type="GO" id="GO:0005737">
    <property type="term" value="C:cytoplasm"/>
    <property type="evidence" value="ECO:0007669"/>
    <property type="project" value="TreeGrafter"/>
</dbReference>
<reference evidence="17 18" key="1">
    <citation type="submission" date="2014-10" db="EMBL/GenBank/DDBJ databases">
        <title>Draft genome of the hookworm Ancylostoma caninum.</title>
        <authorList>
            <person name="Mitreva M."/>
        </authorList>
    </citation>
    <scope>NUCLEOTIDE SEQUENCE [LARGE SCALE GENOMIC DNA]</scope>
    <source>
        <strain evidence="17 18">Baltimore</strain>
    </source>
</reference>
<dbReference type="Gene3D" id="1.10.510.10">
    <property type="entry name" value="Transferase(Phosphotransferase) domain 1"/>
    <property type="match status" value="2"/>
</dbReference>
<evidence type="ECO:0000259" key="15">
    <source>
        <dbReference type="PROSITE" id="PS50011"/>
    </source>
</evidence>
<keyword evidence="11" id="KW-0863">Zinc-finger</keyword>
<name>A0A368FV83_ANCCA</name>
<dbReference type="GO" id="GO:0035556">
    <property type="term" value="P:intracellular signal transduction"/>
    <property type="evidence" value="ECO:0007669"/>
    <property type="project" value="TreeGrafter"/>
</dbReference>
<keyword evidence="11" id="KW-0479">Metal-binding</keyword>
<evidence type="ECO:0000256" key="6">
    <source>
        <dbReference type="ARBA" id="ARBA00022777"/>
    </source>
</evidence>
<keyword evidence="14" id="KW-0472">Membrane</keyword>
<evidence type="ECO:0000256" key="3">
    <source>
        <dbReference type="ARBA" id="ARBA00022527"/>
    </source>
</evidence>
<evidence type="ECO:0000256" key="8">
    <source>
        <dbReference type="ARBA" id="ARBA00022842"/>
    </source>
</evidence>
<dbReference type="InterPro" id="IPR000719">
    <property type="entry name" value="Prot_kinase_dom"/>
</dbReference>
<feature type="domain" description="C2H2-type" evidence="16">
    <location>
        <begin position="399"/>
        <end position="426"/>
    </location>
</feature>
<comment type="caution">
    <text evidence="17">The sequence shown here is derived from an EMBL/GenBank/DDBJ whole genome shotgun (WGS) entry which is preliminary data.</text>
</comment>
<dbReference type="SMART" id="SM00355">
    <property type="entry name" value="ZnF_C2H2"/>
    <property type="match status" value="7"/>
</dbReference>
<dbReference type="Pfam" id="PF00069">
    <property type="entry name" value="Pkinase"/>
    <property type="match status" value="2"/>
</dbReference>
<dbReference type="InterPro" id="IPR036236">
    <property type="entry name" value="Znf_C2H2_sf"/>
</dbReference>
<dbReference type="GO" id="GO:0005524">
    <property type="term" value="F:ATP binding"/>
    <property type="evidence" value="ECO:0007669"/>
    <property type="project" value="UniProtKB-UniRule"/>
</dbReference>
<dbReference type="PROSITE" id="PS00107">
    <property type="entry name" value="PROTEIN_KINASE_ATP"/>
    <property type="match status" value="1"/>
</dbReference>
<feature type="transmembrane region" description="Helical" evidence="14">
    <location>
        <begin position="723"/>
        <end position="743"/>
    </location>
</feature>
<comment type="catalytic activity">
    <reaction evidence="10">
        <text>L-seryl-[protein] + ATP = O-phospho-L-seryl-[protein] + ADP + H(+)</text>
        <dbReference type="Rhea" id="RHEA:17989"/>
        <dbReference type="Rhea" id="RHEA-COMP:9863"/>
        <dbReference type="Rhea" id="RHEA-COMP:11604"/>
        <dbReference type="ChEBI" id="CHEBI:15378"/>
        <dbReference type="ChEBI" id="CHEBI:29999"/>
        <dbReference type="ChEBI" id="CHEBI:30616"/>
        <dbReference type="ChEBI" id="CHEBI:83421"/>
        <dbReference type="ChEBI" id="CHEBI:456216"/>
        <dbReference type="EC" id="2.7.11.1"/>
    </reaction>
</comment>
<proteinExistence type="predicted"/>
<evidence type="ECO:0000313" key="17">
    <source>
        <dbReference type="EMBL" id="RCN34177.1"/>
    </source>
</evidence>
<comment type="catalytic activity">
    <reaction evidence="9">
        <text>L-threonyl-[protein] + ATP = O-phospho-L-threonyl-[protein] + ADP + H(+)</text>
        <dbReference type="Rhea" id="RHEA:46608"/>
        <dbReference type="Rhea" id="RHEA-COMP:11060"/>
        <dbReference type="Rhea" id="RHEA-COMP:11605"/>
        <dbReference type="ChEBI" id="CHEBI:15378"/>
        <dbReference type="ChEBI" id="CHEBI:30013"/>
        <dbReference type="ChEBI" id="CHEBI:30616"/>
        <dbReference type="ChEBI" id="CHEBI:61977"/>
        <dbReference type="ChEBI" id="CHEBI:456216"/>
        <dbReference type="EC" id="2.7.11.1"/>
    </reaction>
</comment>
<gene>
    <name evidence="17" type="ORF">ANCCAN_19970</name>
</gene>
<keyword evidence="6 17" id="KW-0418">Kinase</keyword>
<dbReference type="GO" id="GO:0050321">
    <property type="term" value="F:tau-protein kinase activity"/>
    <property type="evidence" value="ECO:0007669"/>
    <property type="project" value="TreeGrafter"/>
</dbReference>
<dbReference type="OrthoDB" id="193931at2759"/>
<dbReference type="PROSITE" id="PS50157">
    <property type="entry name" value="ZINC_FINGER_C2H2_2"/>
    <property type="match status" value="4"/>
</dbReference>
<dbReference type="GO" id="GO:0000226">
    <property type="term" value="P:microtubule cytoskeleton organization"/>
    <property type="evidence" value="ECO:0007669"/>
    <property type="project" value="TreeGrafter"/>
</dbReference>
<dbReference type="Gene3D" id="3.30.160.60">
    <property type="entry name" value="Classic Zinc Finger"/>
    <property type="match status" value="1"/>
</dbReference>
<evidence type="ECO:0000259" key="16">
    <source>
        <dbReference type="PROSITE" id="PS50157"/>
    </source>
</evidence>
<keyword evidence="14" id="KW-1133">Transmembrane helix</keyword>
<protein>
    <recommendedName>
        <fullName evidence="2">non-specific serine/threonine protein kinase</fullName>
        <ecNumber evidence="2">2.7.11.1</ecNumber>
    </recommendedName>
</protein>
<feature type="domain" description="Protein kinase" evidence="15">
    <location>
        <begin position="505"/>
        <end position="873"/>
    </location>
</feature>
<dbReference type="STRING" id="29170.A0A368FV83"/>
<feature type="transmembrane region" description="Helical" evidence="14">
    <location>
        <begin position="685"/>
        <end position="702"/>
    </location>
</feature>
<keyword evidence="5 12" id="KW-0547">Nucleotide-binding</keyword>
<dbReference type="PANTHER" id="PTHR24346:SF42">
    <property type="entry name" value="SERINE_THREONINE-PROTEIN KINASE SIK3"/>
    <property type="match status" value="1"/>
</dbReference>
<dbReference type="FunFam" id="1.10.510.10:FF:000571">
    <property type="entry name" value="Maternal embryonic leucine zipper kinase"/>
    <property type="match status" value="1"/>
</dbReference>
<dbReference type="InterPro" id="IPR008271">
    <property type="entry name" value="Ser/Thr_kinase_AS"/>
</dbReference>
<evidence type="ECO:0000256" key="4">
    <source>
        <dbReference type="ARBA" id="ARBA00022679"/>
    </source>
</evidence>
<dbReference type="PANTHER" id="PTHR24346">
    <property type="entry name" value="MAP/MICROTUBULE AFFINITY-REGULATING KINASE"/>
    <property type="match status" value="1"/>
</dbReference>
<dbReference type="EC" id="2.7.11.1" evidence="2"/>
<feature type="region of interest" description="Disordered" evidence="13">
    <location>
        <begin position="953"/>
        <end position="985"/>
    </location>
</feature>
<evidence type="ECO:0000256" key="12">
    <source>
        <dbReference type="PROSITE-ProRule" id="PRU10141"/>
    </source>
</evidence>
<keyword evidence="7 12" id="KW-0067">ATP-binding</keyword>
<dbReference type="InterPro" id="IPR013087">
    <property type="entry name" value="Znf_C2H2_type"/>
</dbReference>
<keyword evidence="18" id="KW-1185">Reference proteome</keyword>
<evidence type="ECO:0000256" key="7">
    <source>
        <dbReference type="ARBA" id="ARBA00022840"/>
    </source>
</evidence>
<keyword evidence="8" id="KW-0460">Magnesium</keyword>
<evidence type="ECO:0000313" key="18">
    <source>
        <dbReference type="Proteomes" id="UP000252519"/>
    </source>
</evidence>
<evidence type="ECO:0000256" key="9">
    <source>
        <dbReference type="ARBA" id="ARBA00047899"/>
    </source>
</evidence>
<organism evidence="17 18">
    <name type="scientific">Ancylostoma caninum</name>
    <name type="common">Dog hookworm</name>
    <dbReference type="NCBI Taxonomy" id="29170"/>
    <lineage>
        <taxon>Eukaryota</taxon>
        <taxon>Metazoa</taxon>
        <taxon>Ecdysozoa</taxon>
        <taxon>Nematoda</taxon>
        <taxon>Chromadorea</taxon>
        <taxon>Rhabditida</taxon>
        <taxon>Rhabditina</taxon>
        <taxon>Rhabditomorpha</taxon>
        <taxon>Strongyloidea</taxon>
        <taxon>Ancylostomatidae</taxon>
        <taxon>Ancylostomatinae</taxon>
        <taxon>Ancylostoma</taxon>
    </lineage>
</organism>
<dbReference type="SUPFAM" id="SSF57667">
    <property type="entry name" value="beta-beta-alpha zinc fingers"/>
    <property type="match status" value="1"/>
</dbReference>
<dbReference type="GO" id="GO:0008270">
    <property type="term" value="F:zinc ion binding"/>
    <property type="evidence" value="ECO:0007669"/>
    <property type="project" value="UniProtKB-KW"/>
</dbReference>
<dbReference type="InterPro" id="IPR017441">
    <property type="entry name" value="Protein_kinase_ATP_BS"/>
</dbReference>
<evidence type="ECO:0000256" key="10">
    <source>
        <dbReference type="ARBA" id="ARBA00048679"/>
    </source>
</evidence>
<dbReference type="CDD" id="cd14003">
    <property type="entry name" value="STKc_AMPK-like"/>
    <property type="match status" value="1"/>
</dbReference>
<dbReference type="EMBL" id="JOJR01000814">
    <property type="protein sequence ID" value="RCN34177.1"/>
    <property type="molecule type" value="Genomic_DNA"/>
</dbReference>
<feature type="region of interest" description="Disordered" evidence="13">
    <location>
        <begin position="1010"/>
        <end position="1029"/>
    </location>
</feature>